<dbReference type="Proteomes" id="UP000319976">
    <property type="component" value="Chromosome"/>
</dbReference>
<sequence length="327" mass="37493">MTQRNGPRMLQVCNVGNILGGTAACAWTVTRALPDFQHDVCFLSSITSATREAFQHCGIQQQQAITDGLLNETEPDLVLLHNTPGKRMRVKSSVPSIQYVHSKIRPASSSRQVYCSAWLANQMSDSPTSEPLRHVLYQAVPRPPQLDFPHCRELRDELVIGRICTRRAHKWPEALIPFYESLATRFPQVRWEFVGCPKELRDRLTKACHNRVRFHDASREARSLLWQWDAQLYHHPTITESFGRTCAESMRSGCVPIVDDRGGFREQVSEDTGYLCRSLDDFAAAIEQLQDISKRHQRSRRCQANADERFSLARFRTDLLRVFQEAI</sequence>
<accession>A0A517TFD3</accession>
<proteinExistence type="predicted"/>
<dbReference type="CDD" id="cd03801">
    <property type="entry name" value="GT4_PimA-like"/>
    <property type="match status" value="1"/>
</dbReference>
<reference evidence="2 3" key="1">
    <citation type="submission" date="2019-02" db="EMBL/GenBank/DDBJ databases">
        <title>Deep-cultivation of Planctomycetes and their phenomic and genomic characterization uncovers novel biology.</title>
        <authorList>
            <person name="Wiegand S."/>
            <person name="Jogler M."/>
            <person name="Boedeker C."/>
            <person name="Pinto D."/>
            <person name="Vollmers J."/>
            <person name="Rivas-Marin E."/>
            <person name="Kohn T."/>
            <person name="Peeters S.H."/>
            <person name="Heuer A."/>
            <person name="Rast P."/>
            <person name="Oberbeckmann S."/>
            <person name="Bunk B."/>
            <person name="Jeske O."/>
            <person name="Meyerdierks A."/>
            <person name="Storesund J.E."/>
            <person name="Kallscheuer N."/>
            <person name="Luecker S."/>
            <person name="Lage O.M."/>
            <person name="Pohl T."/>
            <person name="Merkel B.J."/>
            <person name="Hornburger P."/>
            <person name="Mueller R.-W."/>
            <person name="Bruemmer F."/>
            <person name="Labrenz M."/>
            <person name="Spormann A.M."/>
            <person name="Op den Camp H."/>
            <person name="Overmann J."/>
            <person name="Amann R."/>
            <person name="Jetten M.S.M."/>
            <person name="Mascher T."/>
            <person name="Medema M.H."/>
            <person name="Devos D.P."/>
            <person name="Kaster A.-K."/>
            <person name="Ovreas L."/>
            <person name="Rohde M."/>
            <person name="Galperin M.Y."/>
            <person name="Jogler C."/>
        </authorList>
    </citation>
    <scope>NUCLEOTIDE SEQUENCE [LARGE SCALE GENOMIC DNA]</scope>
    <source>
        <strain evidence="2 3">V22</strain>
    </source>
</reference>
<dbReference type="Pfam" id="PF00534">
    <property type="entry name" value="Glycos_transf_1"/>
    <property type="match status" value="1"/>
</dbReference>
<dbReference type="RefSeq" id="WP_145266731.1">
    <property type="nucleotide sequence ID" value="NZ_CP036316.1"/>
</dbReference>
<dbReference type="InterPro" id="IPR001296">
    <property type="entry name" value="Glyco_trans_1"/>
</dbReference>
<evidence type="ECO:0000259" key="1">
    <source>
        <dbReference type="Pfam" id="PF00534"/>
    </source>
</evidence>
<keyword evidence="2" id="KW-0328">Glycosyltransferase</keyword>
<protein>
    <submittedName>
        <fullName evidence="2">D-inositol-3-phosphate glycosyltransferase</fullName>
        <ecNumber evidence="2">2.4.1.250</ecNumber>
    </submittedName>
</protein>
<keyword evidence="2" id="KW-0808">Transferase</keyword>
<name>A0A517TFD3_9PLAN</name>
<dbReference type="KEGG" id="chya:V22_43450"/>
<evidence type="ECO:0000313" key="3">
    <source>
        <dbReference type="Proteomes" id="UP000319976"/>
    </source>
</evidence>
<dbReference type="EMBL" id="CP036316">
    <property type="protein sequence ID" value="QDT67072.1"/>
    <property type="molecule type" value="Genomic_DNA"/>
</dbReference>
<organism evidence="2 3">
    <name type="scientific">Calycomorphotria hydatis</name>
    <dbReference type="NCBI Taxonomy" id="2528027"/>
    <lineage>
        <taxon>Bacteria</taxon>
        <taxon>Pseudomonadati</taxon>
        <taxon>Planctomycetota</taxon>
        <taxon>Planctomycetia</taxon>
        <taxon>Planctomycetales</taxon>
        <taxon>Planctomycetaceae</taxon>
        <taxon>Calycomorphotria</taxon>
    </lineage>
</organism>
<feature type="domain" description="Glycosyl transferase family 1" evidence="1">
    <location>
        <begin position="168"/>
        <end position="306"/>
    </location>
</feature>
<gene>
    <name evidence="2" type="primary">mshA_4</name>
    <name evidence="2" type="ORF">V22_43450</name>
</gene>
<dbReference type="GO" id="GO:0102710">
    <property type="term" value="F:D-inositol-3-phosphate glycosyltransferase activity"/>
    <property type="evidence" value="ECO:0007669"/>
    <property type="project" value="UniProtKB-EC"/>
</dbReference>
<dbReference type="OrthoDB" id="8549922at2"/>
<evidence type="ECO:0000313" key="2">
    <source>
        <dbReference type="EMBL" id="QDT67072.1"/>
    </source>
</evidence>
<dbReference type="Gene3D" id="3.40.50.2000">
    <property type="entry name" value="Glycogen Phosphorylase B"/>
    <property type="match status" value="1"/>
</dbReference>
<dbReference type="EC" id="2.4.1.250" evidence="2"/>
<dbReference type="PANTHER" id="PTHR12526">
    <property type="entry name" value="GLYCOSYLTRANSFERASE"/>
    <property type="match status" value="1"/>
</dbReference>
<dbReference type="AlphaFoldDB" id="A0A517TFD3"/>
<dbReference type="SUPFAM" id="SSF53756">
    <property type="entry name" value="UDP-Glycosyltransferase/glycogen phosphorylase"/>
    <property type="match status" value="1"/>
</dbReference>
<dbReference type="PROSITE" id="PS51257">
    <property type="entry name" value="PROKAR_LIPOPROTEIN"/>
    <property type="match status" value="1"/>
</dbReference>
<keyword evidence="3" id="KW-1185">Reference proteome</keyword>